<evidence type="ECO:0000313" key="2">
    <source>
        <dbReference type="EMBL" id="CAL8130937.1"/>
    </source>
</evidence>
<proteinExistence type="predicted"/>
<feature type="region of interest" description="Disordered" evidence="1">
    <location>
        <begin position="208"/>
        <end position="288"/>
    </location>
</feature>
<dbReference type="EMBL" id="CAXLJM020000086">
    <property type="protein sequence ID" value="CAL8130937.1"/>
    <property type="molecule type" value="Genomic_DNA"/>
</dbReference>
<feature type="compositionally biased region" description="Low complexity" evidence="1">
    <location>
        <begin position="221"/>
        <end position="237"/>
    </location>
</feature>
<protein>
    <submittedName>
        <fullName evidence="2">Uncharacterized protein</fullName>
    </submittedName>
</protein>
<sequence>MSSELFIRNCLFCAVPCASTVITENGEIKRVRKVKRESFCGGGGDDDAELPSYALSSLPLLQEEENPLLGNQLKVFFILKNILNIDGNKLTEYLTKLEGQLHPEFWAEVCWPCGEAVGDYYQTLRLISKLKMKLATISTQLKRSIWDSKDTLFGDGGGDDFNRKNDNDDCNHKDTLNFIWRDIRDQALGRECMSDEWHIRVHLNQPSDDVKMEKQEDFIDESSNSSPRRPPSVSNSSESEDTDDEDYIPESPKKVKHRKPRSTATIKIPNTTFASHPKNSSETTQWNEHNNRNLVQMFTLRFRNLVRSQIQRTRPAPLFRFTIWHSSRLLQNLSVGPPIR</sequence>
<name>A0ABP1RMT6_9HEXA</name>
<comment type="caution">
    <text evidence="2">The sequence shown here is derived from an EMBL/GenBank/DDBJ whole genome shotgun (WGS) entry which is preliminary data.</text>
</comment>
<reference evidence="2 3" key="1">
    <citation type="submission" date="2024-08" db="EMBL/GenBank/DDBJ databases">
        <authorList>
            <person name="Cucini C."/>
            <person name="Frati F."/>
        </authorList>
    </citation>
    <scope>NUCLEOTIDE SEQUENCE [LARGE SCALE GENOMIC DNA]</scope>
</reference>
<gene>
    <name evidence="2" type="ORF">ODALV1_LOCUS23950</name>
</gene>
<feature type="compositionally biased region" description="Basic and acidic residues" evidence="1">
    <location>
        <begin position="208"/>
        <end position="217"/>
    </location>
</feature>
<feature type="compositionally biased region" description="Acidic residues" evidence="1">
    <location>
        <begin position="238"/>
        <end position="248"/>
    </location>
</feature>
<evidence type="ECO:0000313" key="3">
    <source>
        <dbReference type="Proteomes" id="UP001642540"/>
    </source>
</evidence>
<organism evidence="2 3">
    <name type="scientific">Orchesella dallaii</name>
    <dbReference type="NCBI Taxonomy" id="48710"/>
    <lineage>
        <taxon>Eukaryota</taxon>
        <taxon>Metazoa</taxon>
        <taxon>Ecdysozoa</taxon>
        <taxon>Arthropoda</taxon>
        <taxon>Hexapoda</taxon>
        <taxon>Collembola</taxon>
        <taxon>Entomobryomorpha</taxon>
        <taxon>Entomobryoidea</taxon>
        <taxon>Orchesellidae</taxon>
        <taxon>Orchesellinae</taxon>
        <taxon>Orchesella</taxon>
    </lineage>
</organism>
<evidence type="ECO:0000256" key="1">
    <source>
        <dbReference type="SAM" id="MobiDB-lite"/>
    </source>
</evidence>
<keyword evidence="3" id="KW-1185">Reference proteome</keyword>
<accession>A0ABP1RMT6</accession>
<feature type="compositionally biased region" description="Polar residues" evidence="1">
    <location>
        <begin position="262"/>
        <end position="288"/>
    </location>
</feature>
<dbReference type="Proteomes" id="UP001642540">
    <property type="component" value="Unassembled WGS sequence"/>
</dbReference>